<comment type="caution">
    <text evidence="4">The sequence shown here is derived from an EMBL/GenBank/DDBJ whole genome shotgun (WGS) entry which is preliminary data.</text>
</comment>
<keyword evidence="1" id="KW-0597">Phosphoprotein</keyword>
<dbReference type="PROSITE" id="PS50110">
    <property type="entry name" value="RESPONSE_REGULATORY"/>
    <property type="match status" value="1"/>
</dbReference>
<evidence type="ECO:0000256" key="2">
    <source>
        <dbReference type="PROSITE-ProRule" id="PRU00169"/>
    </source>
</evidence>
<dbReference type="SUPFAM" id="SSF52172">
    <property type="entry name" value="CheY-like"/>
    <property type="match status" value="1"/>
</dbReference>
<evidence type="ECO:0000313" key="4">
    <source>
        <dbReference type="EMBL" id="MFD3263925.1"/>
    </source>
</evidence>
<evidence type="ECO:0000313" key="5">
    <source>
        <dbReference type="Proteomes" id="UP001598130"/>
    </source>
</evidence>
<reference evidence="4 5" key="1">
    <citation type="submission" date="2022-09" db="EMBL/GenBank/DDBJ databases">
        <title>New species of Phenylobacterium.</title>
        <authorList>
            <person name="Mieszkin S."/>
        </authorList>
    </citation>
    <scope>NUCLEOTIDE SEQUENCE [LARGE SCALE GENOMIC DNA]</scope>
    <source>
        <strain evidence="4 5">HK31-G</strain>
    </source>
</reference>
<protein>
    <submittedName>
        <fullName evidence="4">Response regulator</fullName>
    </submittedName>
</protein>
<comment type="caution">
    <text evidence="2">Lacks conserved residue(s) required for the propagation of feature annotation.</text>
</comment>
<dbReference type="InterPro" id="IPR050595">
    <property type="entry name" value="Bact_response_regulator"/>
</dbReference>
<dbReference type="Proteomes" id="UP001598130">
    <property type="component" value="Unassembled WGS sequence"/>
</dbReference>
<dbReference type="EMBL" id="JAOTJD010000012">
    <property type="protein sequence ID" value="MFD3263925.1"/>
    <property type="molecule type" value="Genomic_DNA"/>
</dbReference>
<evidence type="ECO:0000256" key="1">
    <source>
        <dbReference type="ARBA" id="ARBA00022553"/>
    </source>
</evidence>
<accession>A0ABW6CLI0</accession>
<dbReference type="InterPro" id="IPR011006">
    <property type="entry name" value="CheY-like_superfamily"/>
</dbReference>
<gene>
    <name evidence="4" type="ORF">OCL97_08125</name>
</gene>
<dbReference type="PANTHER" id="PTHR44591:SF3">
    <property type="entry name" value="RESPONSE REGULATORY DOMAIN-CONTAINING PROTEIN"/>
    <property type="match status" value="1"/>
</dbReference>
<dbReference type="Gene3D" id="3.40.50.2300">
    <property type="match status" value="1"/>
</dbReference>
<dbReference type="Pfam" id="PF00072">
    <property type="entry name" value="Response_reg"/>
    <property type="match status" value="1"/>
</dbReference>
<organism evidence="4 5">
    <name type="scientific">Phenylobacterium ferrooxidans</name>
    <dbReference type="NCBI Taxonomy" id="2982689"/>
    <lineage>
        <taxon>Bacteria</taxon>
        <taxon>Pseudomonadati</taxon>
        <taxon>Pseudomonadota</taxon>
        <taxon>Alphaproteobacteria</taxon>
        <taxon>Caulobacterales</taxon>
        <taxon>Caulobacteraceae</taxon>
        <taxon>Phenylobacterium</taxon>
    </lineage>
</organism>
<name>A0ABW6CLI0_9CAUL</name>
<dbReference type="SMART" id="SM00448">
    <property type="entry name" value="REC"/>
    <property type="match status" value="1"/>
</dbReference>
<evidence type="ECO:0000259" key="3">
    <source>
        <dbReference type="PROSITE" id="PS50110"/>
    </source>
</evidence>
<dbReference type="PANTHER" id="PTHR44591">
    <property type="entry name" value="STRESS RESPONSE REGULATOR PROTEIN 1"/>
    <property type="match status" value="1"/>
</dbReference>
<proteinExistence type="predicted"/>
<feature type="domain" description="Response regulatory" evidence="3">
    <location>
        <begin position="18"/>
        <end position="136"/>
    </location>
</feature>
<dbReference type="RefSeq" id="WP_304701263.1">
    <property type="nucleotide sequence ID" value="NZ_JAOTJD010000012.1"/>
</dbReference>
<dbReference type="InterPro" id="IPR001789">
    <property type="entry name" value="Sig_transdc_resp-reg_receiver"/>
</dbReference>
<keyword evidence="5" id="KW-1185">Reference proteome</keyword>
<sequence length="277" mass="30337">MFNEEGKLIQRMVPMLQRVLIVDPAPASARLLADLMRNISAGQLWNAPNNRKGLEAAELVNPQLIFVELSGDKVDGVDFARRVRHSEFNCRQAPIIMVTATATAAAILGARDAGVHEFLRKPYTAKDLLRRLEAVTLRPRDWVEAVDYIGPDRRRFNSGDYTGKLKRRSDIKTTPDAARITQALKILKSAVSAVATDPKQALRSMQAQGVDLQKAAVAVGDLKLVTTVADFQRYLAGAADRGVLIPEEVVRNAAPLLALLPADELSRKPSDRAVVSV</sequence>